<dbReference type="AlphaFoldDB" id="A0AAV7EPY0"/>
<sequence length="211" mass="24061">MTTVTELKELIHSWAGIDSNKYGIALFYRCTLDSPNITPISIIDDVDLEQVFALTLNESSKVPSLYVVKSNKSSSPRTVRPNMKSMSSEHIDVNEFGQQVNEDDIAINIDSNQSEDDMTINIEYDQYLSEQSLDDLGSDRDSDVDVPPLPAFRDIENDQDEQDRDEQPMVGLLEYVDLERPPQFQIGMFFKNISDFSDALEDESIQQKFNF</sequence>
<dbReference type="Proteomes" id="UP000825729">
    <property type="component" value="Unassembled WGS sequence"/>
</dbReference>
<feature type="region of interest" description="Disordered" evidence="1">
    <location>
        <begin position="133"/>
        <end position="166"/>
    </location>
</feature>
<evidence type="ECO:0000313" key="3">
    <source>
        <dbReference type="Proteomes" id="UP000825729"/>
    </source>
</evidence>
<evidence type="ECO:0000313" key="2">
    <source>
        <dbReference type="EMBL" id="KAG9450486.1"/>
    </source>
</evidence>
<reference evidence="2 3" key="1">
    <citation type="submission" date="2021-07" db="EMBL/GenBank/DDBJ databases">
        <title>The Aristolochia fimbriata genome: insights into angiosperm evolution, floral development and chemical biosynthesis.</title>
        <authorList>
            <person name="Jiao Y."/>
        </authorList>
    </citation>
    <scope>NUCLEOTIDE SEQUENCE [LARGE SCALE GENOMIC DNA]</scope>
    <source>
        <strain evidence="2">IBCAS-2021</strain>
        <tissue evidence="2">Leaf</tissue>
    </source>
</reference>
<gene>
    <name evidence="2" type="ORF">H6P81_010451</name>
</gene>
<organism evidence="2 3">
    <name type="scientific">Aristolochia fimbriata</name>
    <name type="common">White veined hardy Dutchman's pipe vine</name>
    <dbReference type="NCBI Taxonomy" id="158543"/>
    <lineage>
        <taxon>Eukaryota</taxon>
        <taxon>Viridiplantae</taxon>
        <taxon>Streptophyta</taxon>
        <taxon>Embryophyta</taxon>
        <taxon>Tracheophyta</taxon>
        <taxon>Spermatophyta</taxon>
        <taxon>Magnoliopsida</taxon>
        <taxon>Magnoliidae</taxon>
        <taxon>Piperales</taxon>
        <taxon>Aristolochiaceae</taxon>
        <taxon>Aristolochia</taxon>
    </lineage>
</organism>
<proteinExistence type="predicted"/>
<dbReference type="EMBL" id="JAINDJ010000004">
    <property type="protein sequence ID" value="KAG9450486.1"/>
    <property type="molecule type" value="Genomic_DNA"/>
</dbReference>
<keyword evidence="3" id="KW-1185">Reference proteome</keyword>
<comment type="caution">
    <text evidence="2">The sequence shown here is derived from an EMBL/GenBank/DDBJ whole genome shotgun (WGS) entry which is preliminary data.</text>
</comment>
<accession>A0AAV7EPY0</accession>
<name>A0AAV7EPY0_ARIFI</name>
<protein>
    <submittedName>
        <fullName evidence="2">Uncharacterized protein</fullName>
    </submittedName>
</protein>
<evidence type="ECO:0000256" key="1">
    <source>
        <dbReference type="SAM" id="MobiDB-lite"/>
    </source>
</evidence>